<feature type="compositionally biased region" description="Acidic residues" evidence="1">
    <location>
        <begin position="268"/>
        <end position="277"/>
    </location>
</feature>
<reference evidence="2" key="1">
    <citation type="submission" date="2023-07" db="EMBL/GenBank/DDBJ databases">
        <title>Chromosome-level Genome Assembly of Striped Snakehead (Channa striata).</title>
        <authorList>
            <person name="Liu H."/>
        </authorList>
    </citation>
    <scope>NUCLEOTIDE SEQUENCE</scope>
    <source>
        <strain evidence="2">Gz</strain>
        <tissue evidence="2">Muscle</tissue>
    </source>
</reference>
<name>A0AA88MXZ5_CHASR</name>
<keyword evidence="3" id="KW-1185">Reference proteome</keyword>
<organism evidence="2 3">
    <name type="scientific">Channa striata</name>
    <name type="common">Snakehead murrel</name>
    <name type="synonym">Ophicephalus striatus</name>
    <dbReference type="NCBI Taxonomy" id="64152"/>
    <lineage>
        <taxon>Eukaryota</taxon>
        <taxon>Metazoa</taxon>
        <taxon>Chordata</taxon>
        <taxon>Craniata</taxon>
        <taxon>Vertebrata</taxon>
        <taxon>Euteleostomi</taxon>
        <taxon>Actinopterygii</taxon>
        <taxon>Neopterygii</taxon>
        <taxon>Teleostei</taxon>
        <taxon>Neoteleostei</taxon>
        <taxon>Acanthomorphata</taxon>
        <taxon>Anabantaria</taxon>
        <taxon>Anabantiformes</taxon>
        <taxon>Channoidei</taxon>
        <taxon>Channidae</taxon>
        <taxon>Channa</taxon>
    </lineage>
</organism>
<feature type="compositionally biased region" description="Basic residues" evidence="1">
    <location>
        <begin position="202"/>
        <end position="216"/>
    </location>
</feature>
<dbReference type="Pfam" id="PF15692">
    <property type="entry name" value="NKAP"/>
    <property type="match status" value="1"/>
</dbReference>
<comment type="caution">
    <text evidence="2">The sequence shown here is derived from an EMBL/GenBank/DDBJ whole genome shotgun (WGS) entry which is preliminary data.</text>
</comment>
<accession>A0AA88MXZ5</accession>
<feature type="compositionally biased region" description="Basic and acidic residues" evidence="1">
    <location>
        <begin position="312"/>
        <end position="323"/>
    </location>
</feature>
<sequence length="323" mass="37440">MEMHVDQQYEIYSSKQQKGNIFSSCRRAVIISQRANAGFPGGSRLPGYVTAVACLKGSTMSKQPMGKTLLRNVIRHTDAHNKIQEEMEMWKMRDWEIQMSHHKHLTDTECVRGRMHCDRVSDQPRGLSQSRERVSEHDNREARYWTRKLYEFEAGDPDRWGHSGFKELYPDEFESDSEKNRSTKKIGRYKTKKSKSATLSKPSKKSSRRKKKKKKKKDEEKRKKAKCCSSDDSSEDSSPAKDKPRRKRTKSRHKNKKSERTRGREEDSSSGDSDDEGEGGRLSRKRRKQDSNKDSDSGLDSKKKRRKNWKAAGEESSHDSSTD</sequence>
<protein>
    <submittedName>
        <fullName evidence="2">Uncharacterized protein</fullName>
    </submittedName>
</protein>
<feature type="compositionally biased region" description="Basic and acidic residues" evidence="1">
    <location>
        <begin position="130"/>
        <end position="140"/>
    </location>
</feature>
<evidence type="ECO:0000313" key="3">
    <source>
        <dbReference type="Proteomes" id="UP001187415"/>
    </source>
</evidence>
<feature type="region of interest" description="Disordered" evidence="1">
    <location>
        <begin position="172"/>
        <end position="323"/>
    </location>
</feature>
<feature type="compositionally biased region" description="Basic residues" evidence="1">
    <location>
        <begin position="182"/>
        <end position="195"/>
    </location>
</feature>
<proteinExistence type="predicted"/>
<gene>
    <name evidence="2" type="ORF">Q5P01_010428</name>
</gene>
<dbReference type="EMBL" id="JAUPFM010000007">
    <property type="protein sequence ID" value="KAK2847429.1"/>
    <property type="molecule type" value="Genomic_DNA"/>
</dbReference>
<dbReference type="InterPro" id="IPR043407">
    <property type="entry name" value="Nkap_D1"/>
</dbReference>
<feature type="region of interest" description="Disordered" evidence="1">
    <location>
        <begin position="119"/>
        <end position="140"/>
    </location>
</feature>
<dbReference type="PANTHER" id="PTHR46940">
    <property type="entry name" value="NKAP DOMAIN-CONTAINING 1"/>
    <property type="match status" value="1"/>
</dbReference>
<evidence type="ECO:0000313" key="2">
    <source>
        <dbReference type="EMBL" id="KAK2847429.1"/>
    </source>
</evidence>
<evidence type="ECO:0000256" key="1">
    <source>
        <dbReference type="SAM" id="MobiDB-lite"/>
    </source>
</evidence>
<feature type="compositionally biased region" description="Basic residues" evidence="1">
    <location>
        <begin position="243"/>
        <end position="257"/>
    </location>
</feature>
<dbReference type="AlphaFoldDB" id="A0AA88MXZ5"/>
<dbReference type="PANTHER" id="PTHR46940:SF1">
    <property type="entry name" value="NKAP DOMAIN CONTAINING 1"/>
    <property type="match status" value="1"/>
</dbReference>
<feature type="compositionally biased region" description="Basic and acidic residues" evidence="1">
    <location>
        <begin position="289"/>
        <end position="301"/>
    </location>
</feature>
<dbReference type="Proteomes" id="UP001187415">
    <property type="component" value="Unassembled WGS sequence"/>
</dbReference>
<feature type="compositionally biased region" description="Basic and acidic residues" evidence="1">
    <location>
        <begin position="258"/>
        <end position="267"/>
    </location>
</feature>